<dbReference type="PROSITE" id="PS00600">
    <property type="entry name" value="AA_TRANSFER_CLASS_3"/>
    <property type="match status" value="1"/>
</dbReference>
<name>A0AAX1EH56_9GAMM</name>
<dbReference type="EC" id="5.4.3.8" evidence="7"/>
<evidence type="ECO:0000256" key="2">
    <source>
        <dbReference type="ARBA" id="ARBA00004819"/>
    </source>
</evidence>
<keyword evidence="4 7" id="KW-0663">Pyridoxal phosphate</keyword>
<evidence type="ECO:0000256" key="5">
    <source>
        <dbReference type="ARBA" id="ARBA00023235"/>
    </source>
</evidence>
<keyword evidence="6 7" id="KW-0627">Porphyrin biosynthesis</keyword>
<comment type="subcellular location">
    <subcellularLocation>
        <location evidence="7">Cytoplasm</location>
    </subcellularLocation>
</comment>
<evidence type="ECO:0000256" key="6">
    <source>
        <dbReference type="ARBA" id="ARBA00023244"/>
    </source>
</evidence>
<dbReference type="PANTHER" id="PTHR43713:SF3">
    <property type="entry name" value="GLUTAMATE-1-SEMIALDEHYDE 2,1-AMINOMUTASE 1, CHLOROPLASTIC-RELATED"/>
    <property type="match status" value="1"/>
</dbReference>
<dbReference type="FunFam" id="3.40.640.10:FF:000021">
    <property type="entry name" value="Glutamate-1-semialdehyde 2,1-aminomutase"/>
    <property type="match status" value="1"/>
</dbReference>
<dbReference type="Proteomes" id="UP000295517">
    <property type="component" value="Chromosome"/>
</dbReference>
<feature type="modified residue" description="N6-(pyridoxal phosphate)lysine" evidence="7">
    <location>
        <position position="265"/>
    </location>
</feature>
<dbReference type="HAMAP" id="MF_00375">
    <property type="entry name" value="HemL_aminotrans_3"/>
    <property type="match status" value="1"/>
</dbReference>
<accession>A0AAX1EH56</accession>
<dbReference type="Pfam" id="PF00202">
    <property type="entry name" value="Aminotran_3"/>
    <property type="match status" value="1"/>
</dbReference>
<dbReference type="InterPro" id="IPR015422">
    <property type="entry name" value="PyrdxlP-dep_Trfase_small"/>
</dbReference>
<dbReference type="NCBIfam" id="TIGR00713">
    <property type="entry name" value="hemL"/>
    <property type="match status" value="1"/>
</dbReference>
<dbReference type="PANTHER" id="PTHR43713">
    <property type="entry name" value="GLUTAMATE-1-SEMIALDEHYDE 2,1-AMINOMUTASE"/>
    <property type="match status" value="1"/>
</dbReference>
<evidence type="ECO:0000256" key="7">
    <source>
        <dbReference type="HAMAP-Rule" id="MF_00375"/>
    </source>
</evidence>
<dbReference type="SUPFAM" id="SSF53383">
    <property type="entry name" value="PLP-dependent transferases"/>
    <property type="match status" value="1"/>
</dbReference>
<sequence length="430" mass="46515">MSRSQDLFHLAQTVIPGGVNSPVRAFKGVGGEPVFFKKAKGAYLIDVDDRHYIDYVGSWGPLILGHCHPAVTNAVNQAVYQGLSFGAPTELEIKLAQKIISLMPSIDKLRMVNSGTEATMTAIRLARGFTGKNKLIKFNGCYHGHNDSLLVKAGSGLLTLGIPSTPGIPASITEHTLTVDFNDLDNTSRLFEQYQDDIAAVIVEPVAGNMGFVLPEPEFLQGLRELCNTYNAVLIFDEVMTGFRVALGGAQQIYNITPDLTTLGKVIGGGMPVGALGGRADIMAHLSPEGLVYQAGTLSGNPLAMAAGLATLSEVEKPEFYEQLTQTTKDLMKALQDVADSFHIPFCTASLGGMFGFCFNQKKRVYHYEDVASSDEVLFKRFFHGMLQKGIYFAPSMYEAGFVSSAHQQEEIRLTQMAAESVLAACIAIN</sequence>
<evidence type="ECO:0000256" key="3">
    <source>
        <dbReference type="ARBA" id="ARBA00008981"/>
    </source>
</evidence>
<evidence type="ECO:0000256" key="1">
    <source>
        <dbReference type="ARBA" id="ARBA00001933"/>
    </source>
</evidence>
<gene>
    <name evidence="7 8" type="primary">hemL</name>
    <name evidence="8" type="ORF">E3983_08330</name>
</gene>
<dbReference type="InterPro" id="IPR015424">
    <property type="entry name" value="PyrdxlP-dep_Trfase"/>
</dbReference>
<dbReference type="GO" id="GO:0005737">
    <property type="term" value="C:cytoplasm"/>
    <property type="evidence" value="ECO:0007669"/>
    <property type="project" value="UniProtKB-SubCell"/>
</dbReference>
<comment type="similarity">
    <text evidence="3 7">Belongs to the class-III pyridoxal-phosphate-dependent aminotransferase family. HemL subfamily.</text>
</comment>
<dbReference type="GO" id="GO:0042286">
    <property type="term" value="F:glutamate-1-semialdehyde 2,1-aminomutase activity"/>
    <property type="evidence" value="ECO:0007669"/>
    <property type="project" value="UniProtKB-UniRule"/>
</dbReference>
<dbReference type="Gene3D" id="3.40.640.10">
    <property type="entry name" value="Type I PLP-dependent aspartate aminotransferase-like (Major domain)"/>
    <property type="match status" value="1"/>
</dbReference>
<dbReference type="GO" id="GO:0006782">
    <property type="term" value="P:protoporphyrinogen IX biosynthetic process"/>
    <property type="evidence" value="ECO:0007669"/>
    <property type="project" value="UniProtKB-UniRule"/>
</dbReference>
<dbReference type="GO" id="GO:0030170">
    <property type="term" value="F:pyridoxal phosphate binding"/>
    <property type="evidence" value="ECO:0007669"/>
    <property type="project" value="InterPro"/>
</dbReference>
<comment type="cofactor">
    <cofactor evidence="1 7">
        <name>pyridoxal 5'-phosphate</name>
        <dbReference type="ChEBI" id="CHEBI:597326"/>
    </cofactor>
</comment>
<dbReference type="EMBL" id="CP038254">
    <property type="protein sequence ID" value="QBR84367.1"/>
    <property type="molecule type" value="Genomic_DNA"/>
</dbReference>
<dbReference type="GO" id="GO:0008483">
    <property type="term" value="F:transaminase activity"/>
    <property type="evidence" value="ECO:0007669"/>
    <property type="project" value="InterPro"/>
</dbReference>
<comment type="pathway">
    <text evidence="2">Porphyrin-containing compound metabolism; protoporphyrin-IX biosynthesis; 5-aminolevulinate from L-glutamyl-tRNA(Glu): step 2/2.</text>
</comment>
<protein>
    <recommendedName>
        <fullName evidence="7">Glutamate-1-semialdehyde 2,1-aminomutase</fullName>
        <shortName evidence="7">GSA</shortName>
        <ecNumber evidence="7">5.4.3.8</ecNumber>
    </recommendedName>
    <alternativeName>
        <fullName evidence="7">Glutamate-1-semialdehyde aminotransferase</fullName>
        <shortName evidence="7">GSA-AT</shortName>
    </alternativeName>
</protein>
<dbReference type="RefSeq" id="WP_135060616.1">
    <property type="nucleotide sequence ID" value="NZ_CP038254.1"/>
</dbReference>
<dbReference type="InterPro" id="IPR004639">
    <property type="entry name" value="4pyrrol_synth_GluAld_NH2Trfase"/>
</dbReference>
<dbReference type="NCBIfam" id="NF000818">
    <property type="entry name" value="PRK00062.1"/>
    <property type="match status" value="1"/>
</dbReference>
<dbReference type="InterPro" id="IPR015421">
    <property type="entry name" value="PyrdxlP-dep_Trfase_major"/>
</dbReference>
<proteinExistence type="inferred from homology"/>
<evidence type="ECO:0000313" key="8">
    <source>
        <dbReference type="EMBL" id="QBR84367.1"/>
    </source>
</evidence>
<comment type="catalytic activity">
    <reaction evidence="7">
        <text>(S)-4-amino-5-oxopentanoate = 5-aminolevulinate</text>
        <dbReference type="Rhea" id="RHEA:14265"/>
        <dbReference type="ChEBI" id="CHEBI:57501"/>
        <dbReference type="ChEBI" id="CHEBI:356416"/>
        <dbReference type="EC" id="5.4.3.8"/>
    </reaction>
</comment>
<comment type="subunit">
    <text evidence="7">Homodimer.</text>
</comment>
<dbReference type="InterPro" id="IPR049704">
    <property type="entry name" value="Aminotrans_3_PPA_site"/>
</dbReference>
<dbReference type="AlphaFoldDB" id="A0AAX1EH56"/>
<keyword evidence="5 7" id="KW-0413">Isomerase</keyword>
<reference evidence="8 9" key="1">
    <citation type="submission" date="2019-03" db="EMBL/GenBank/DDBJ databases">
        <title>Diverse conjugative elements silence natural transformation in Legionella species.</title>
        <authorList>
            <person name="Durieux I."/>
            <person name="Ginevra C."/>
            <person name="Attaiech L."/>
            <person name="Picq K."/>
            <person name="Juan P.A."/>
            <person name="Jarraud S."/>
            <person name="Charpentier X."/>
        </authorList>
    </citation>
    <scope>NUCLEOTIDE SEQUENCE [LARGE SCALE GENOMIC DNA]</scope>
    <source>
        <strain evidence="8 9">HL-0427-4011</strain>
    </source>
</reference>
<dbReference type="CDD" id="cd00610">
    <property type="entry name" value="OAT_like"/>
    <property type="match status" value="1"/>
</dbReference>
<evidence type="ECO:0000313" key="9">
    <source>
        <dbReference type="Proteomes" id="UP000295517"/>
    </source>
</evidence>
<dbReference type="InterPro" id="IPR005814">
    <property type="entry name" value="Aminotrans_3"/>
</dbReference>
<evidence type="ECO:0000256" key="4">
    <source>
        <dbReference type="ARBA" id="ARBA00022898"/>
    </source>
</evidence>
<organism evidence="8 9">
    <name type="scientific">Legionella israelensis</name>
    <dbReference type="NCBI Taxonomy" id="454"/>
    <lineage>
        <taxon>Bacteria</taxon>
        <taxon>Pseudomonadati</taxon>
        <taxon>Pseudomonadota</taxon>
        <taxon>Gammaproteobacteria</taxon>
        <taxon>Legionellales</taxon>
        <taxon>Legionellaceae</taxon>
        <taxon>Legionella</taxon>
    </lineage>
</organism>
<keyword evidence="7" id="KW-0963">Cytoplasm</keyword>
<dbReference type="Gene3D" id="3.90.1150.10">
    <property type="entry name" value="Aspartate Aminotransferase, domain 1"/>
    <property type="match status" value="1"/>
</dbReference>